<organism evidence="2 3">
    <name type="scientific">Lientehia hominis</name>
    <dbReference type="NCBI Taxonomy" id="2897778"/>
    <lineage>
        <taxon>Bacteria</taxon>
        <taxon>Bacillati</taxon>
        <taxon>Bacillota</taxon>
        <taxon>Clostridia</taxon>
        <taxon>Lachnospirales</taxon>
        <taxon>Lachnospiraceae</taxon>
        <taxon>Lientehia</taxon>
    </lineage>
</organism>
<evidence type="ECO:0000313" key="3">
    <source>
        <dbReference type="Proteomes" id="UP001299265"/>
    </source>
</evidence>
<dbReference type="RefSeq" id="WP_231063108.1">
    <property type="nucleotide sequence ID" value="NZ_JAJNOR010000006.1"/>
</dbReference>
<name>A0AAP2RJP4_9FIRM</name>
<evidence type="ECO:0000256" key="1">
    <source>
        <dbReference type="SAM" id="Phobius"/>
    </source>
</evidence>
<sequence>MKKNLTKTRIIAYLMMMTASVFLVTAVTYSRFYSTAEGDAVAEIAASELGSIPIAIDVSGINPGATKTYQFKVVNAKDSQVSQVTQGYSISVKTTDNLPLTFTLSGGSSNPAGSGKLVNEGKIVMTGGSGTAEGGILPHTTETSHMYTLEVQWPKSETSTEYADEIDMITLQVEAYQSEPSVE</sequence>
<evidence type="ECO:0000313" key="2">
    <source>
        <dbReference type="EMBL" id="MCD2493252.1"/>
    </source>
</evidence>
<keyword evidence="3" id="KW-1185">Reference proteome</keyword>
<reference evidence="2 3" key="1">
    <citation type="submission" date="2021-11" db="EMBL/GenBank/DDBJ databases">
        <title>Lacrimispora sp. nov. NSJ-141 isolated from human feces.</title>
        <authorList>
            <person name="Abdugheni R."/>
        </authorList>
    </citation>
    <scope>NUCLEOTIDE SEQUENCE [LARGE SCALE GENOMIC DNA]</scope>
    <source>
        <strain evidence="2 3">NSJ-141</strain>
    </source>
</reference>
<gene>
    <name evidence="2" type="ORF">LQE92_11540</name>
</gene>
<protein>
    <submittedName>
        <fullName evidence="2">Uncharacterized protein</fullName>
    </submittedName>
</protein>
<dbReference type="AlphaFoldDB" id="A0AAP2RJP4"/>
<proteinExistence type="predicted"/>
<dbReference type="EMBL" id="JAJNOR010000006">
    <property type="protein sequence ID" value="MCD2493252.1"/>
    <property type="molecule type" value="Genomic_DNA"/>
</dbReference>
<dbReference type="Proteomes" id="UP001299265">
    <property type="component" value="Unassembled WGS sequence"/>
</dbReference>
<keyword evidence="1" id="KW-0812">Transmembrane</keyword>
<keyword evidence="1" id="KW-0472">Membrane</keyword>
<keyword evidence="1" id="KW-1133">Transmembrane helix</keyword>
<accession>A0AAP2RJP4</accession>
<feature type="transmembrane region" description="Helical" evidence="1">
    <location>
        <begin position="12"/>
        <end position="32"/>
    </location>
</feature>
<comment type="caution">
    <text evidence="2">The sequence shown here is derived from an EMBL/GenBank/DDBJ whole genome shotgun (WGS) entry which is preliminary data.</text>
</comment>